<reference evidence="3" key="2">
    <citation type="journal article" date="2008" name="Nucleic Acids Res.">
        <title>The rice annotation project database (RAP-DB): 2008 update.</title>
        <authorList>
            <consortium name="The rice annotation project (RAP)"/>
        </authorList>
    </citation>
    <scope>GENOME REANNOTATION</scope>
    <source>
        <strain evidence="3">cv. Nipponbare</strain>
    </source>
</reference>
<reference evidence="2 3" key="1">
    <citation type="journal article" date="2005" name="Nature">
        <title>The map-based sequence of the rice genome.</title>
        <authorList>
            <consortium name="International rice genome sequencing project (IRGSP)"/>
            <person name="Matsumoto T."/>
            <person name="Wu J."/>
            <person name="Kanamori H."/>
            <person name="Katayose Y."/>
            <person name="Fujisawa M."/>
            <person name="Namiki N."/>
            <person name="Mizuno H."/>
            <person name="Yamamoto K."/>
            <person name="Antonio B.A."/>
            <person name="Baba T."/>
            <person name="Sakata K."/>
            <person name="Nagamura Y."/>
            <person name="Aoki H."/>
            <person name="Arikawa K."/>
            <person name="Arita K."/>
            <person name="Bito T."/>
            <person name="Chiden Y."/>
            <person name="Fujitsuka N."/>
            <person name="Fukunaka R."/>
            <person name="Hamada M."/>
            <person name="Harada C."/>
            <person name="Hayashi A."/>
            <person name="Hijishita S."/>
            <person name="Honda M."/>
            <person name="Hosokawa S."/>
            <person name="Ichikawa Y."/>
            <person name="Idonuma A."/>
            <person name="Iijima M."/>
            <person name="Ikeda M."/>
            <person name="Ikeno M."/>
            <person name="Ito K."/>
            <person name="Ito S."/>
            <person name="Ito T."/>
            <person name="Ito Y."/>
            <person name="Ito Y."/>
            <person name="Iwabuchi A."/>
            <person name="Kamiya K."/>
            <person name="Karasawa W."/>
            <person name="Kurita K."/>
            <person name="Katagiri S."/>
            <person name="Kikuta A."/>
            <person name="Kobayashi H."/>
            <person name="Kobayashi N."/>
            <person name="Machita K."/>
            <person name="Maehara T."/>
            <person name="Masukawa M."/>
            <person name="Mizubayashi T."/>
            <person name="Mukai Y."/>
            <person name="Nagasaki H."/>
            <person name="Nagata Y."/>
            <person name="Naito S."/>
            <person name="Nakashima M."/>
            <person name="Nakama Y."/>
            <person name="Nakamichi Y."/>
            <person name="Nakamura M."/>
            <person name="Meguro A."/>
            <person name="Negishi M."/>
            <person name="Ohta I."/>
            <person name="Ohta T."/>
            <person name="Okamoto M."/>
            <person name="Ono N."/>
            <person name="Saji S."/>
            <person name="Sakaguchi M."/>
            <person name="Sakai K."/>
            <person name="Shibata M."/>
            <person name="Shimokawa T."/>
            <person name="Song J."/>
            <person name="Takazaki Y."/>
            <person name="Terasawa K."/>
            <person name="Tsugane M."/>
            <person name="Tsuji K."/>
            <person name="Ueda S."/>
            <person name="Waki K."/>
            <person name="Yamagata H."/>
            <person name="Yamamoto M."/>
            <person name="Yamamoto S."/>
            <person name="Yamane H."/>
            <person name="Yoshiki S."/>
            <person name="Yoshihara R."/>
            <person name="Yukawa K."/>
            <person name="Zhong H."/>
            <person name="Yano M."/>
            <person name="Yuan Q."/>
            <person name="Ouyang S."/>
            <person name="Liu J."/>
            <person name="Jones K.M."/>
            <person name="Gansberger K."/>
            <person name="Moffat K."/>
            <person name="Hill J."/>
            <person name="Bera J."/>
            <person name="Fadrosh D."/>
            <person name="Jin S."/>
            <person name="Johri S."/>
            <person name="Kim M."/>
            <person name="Overton L."/>
            <person name="Reardon M."/>
            <person name="Tsitrin T."/>
            <person name="Vuong H."/>
            <person name="Weaver B."/>
            <person name="Ciecko A."/>
            <person name="Tallon L."/>
            <person name="Jackson J."/>
            <person name="Pai G."/>
            <person name="Aken S.V."/>
            <person name="Utterback T."/>
            <person name="Reidmuller S."/>
            <person name="Feldblyum T."/>
            <person name="Hsiao J."/>
            <person name="Zismann V."/>
            <person name="Iobst S."/>
            <person name="de Vazeille A.R."/>
            <person name="Buell C.R."/>
            <person name="Ying K."/>
            <person name="Li Y."/>
            <person name="Lu T."/>
            <person name="Huang Y."/>
            <person name="Zhao Q."/>
            <person name="Feng Q."/>
            <person name="Zhang L."/>
            <person name="Zhu J."/>
            <person name="Weng Q."/>
            <person name="Mu J."/>
            <person name="Lu Y."/>
            <person name="Fan D."/>
            <person name="Liu Y."/>
            <person name="Guan J."/>
            <person name="Zhang Y."/>
            <person name="Yu S."/>
            <person name="Liu X."/>
            <person name="Zhang Y."/>
            <person name="Hong G."/>
            <person name="Han B."/>
            <person name="Choisne N."/>
            <person name="Demange N."/>
            <person name="Orjeda G."/>
            <person name="Samain S."/>
            <person name="Cattolico L."/>
            <person name="Pelletier E."/>
            <person name="Couloux A."/>
            <person name="Segurens B."/>
            <person name="Wincker P."/>
            <person name="D'Hont A."/>
            <person name="Scarpelli C."/>
            <person name="Weissenbach J."/>
            <person name="Salanoubat M."/>
            <person name="Quetier F."/>
            <person name="Yu Y."/>
            <person name="Kim H.R."/>
            <person name="Rambo T."/>
            <person name="Currie J."/>
            <person name="Collura K."/>
            <person name="Luo M."/>
            <person name="Yang T."/>
            <person name="Ammiraju J.S.S."/>
            <person name="Engler F."/>
            <person name="Soderlund C."/>
            <person name="Wing R.A."/>
            <person name="Palmer L.E."/>
            <person name="de la Bastide M."/>
            <person name="Spiegel L."/>
            <person name="Nascimento L."/>
            <person name="Zutavern T."/>
            <person name="O'Shaughnessy A."/>
            <person name="Dike S."/>
            <person name="Dedhia N."/>
            <person name="Preston R."/>
            <person name="Balija V."/>
            <person name="McCombie W.R."/>
            <person name="Chow T."/>
            <person name="Chen H."/>
            <person name="Chung M."/>
            <person name="Chen C."/>
            <person name="Shaw J."/>
            <person name="Wu H."/>
            <person name="Hsiao K."/>
            <person name="Chao Y."/>
            <person name="Chu M."/>
            <person name="Cheng C."/>
            <person name="Hour A."/>
            <person name="Lee P."/>
            <person name="Lin S."/>
            <person name="Lin Y."/>
            <person name="Liou J."/>
            <person name="Liu S."/>
            <person name="Hsing Y."/>
            <person name="Raghuvanshi S."/>
            <person name="Mohanty A."/>
            <person name="Bharti A.K."/>
            <person name="Gaur A."/>
            <person name="Gupta V."/>
            <person name="Kumar D."/>
            <person name="Ravi V."/>
            <person name="Vij S."/>
            <person name="Kapur A."/>
            <person name="Khurana P."/>
            <person name="Khurana P."/>
            <person name="Khurana J.P."/>
            <person name="Tyagi A.K."/>
            <person name="Gaikwad K."/>
            <person name="Singh A."/>
            <person name="Dalal V."/>
            <person name="Srivastava S."/>
            <person name="Dixit A."/>
            <person name="Pal A.K."/>
            <person name="Ghazi I.A."/>
            <person name="Yadav M."/>
            <person name="Pandit A."/>
            <person name="Bhargava A."/>
            <person name="Sureshbabu K."/>
            <person name="Batra K."/>
            <person name="Sharma T.R."/>
            <person name="Mohapatra T."/>
            <person name="Singh N.K."/>
            <person name="Messing J."/>
            <person name="Nelson A.B."/>
            <person name="Fuks G."/>
            <person name="Kavchok S."/>
            <person name="Keizer G."/>
            <person name="Linton E."/>
            <person name="Llaca V."/>
            <person name="Song R."/>
            <person name="Tanyolac B."/>
            <person name="Young S."/>
            <person name="Ho-Il K."/>
            <person name="Hahn J.H."/>
            <person name="Sangsakoo G."/>
            <person name="Vanavichit A."/>
            <person name="de Mattos Luiz.A.T."/>
            <person name="Zimmer P.D."/>
            <person name="Malone G."/>
            <person name="Dellagostin O."/>
            <person name="de Oliveira A.C."/>
            <person name="Bevan M."/>
            <person name="Bancroft I."/>
            <person name="Minx P."/>
            <person name="Cordum H."/>
            <person name="Wilson R."/>
            <person name="Cheng Z."/>
            <person name="Jin W."/>
            <person name="Jiang J."/>
            <person name="Leong S.A."/>
            <person name="Iwama H."/>
            <person name="Gojobori T."/>
            <person name="Itoh T."/>
            <person name="Niimura Y."/>
            <person name="Fujii Y."/>
            <person name="Habara T."/>
            <person name="Sakai H."/>
            <person name="Sato Y."/>
            <person name="Wilson G."/>
            <person name="Kumar K."/>
            <person name="McCouch S."/>
            <person name="Juretic N."/>
            <person name="Hoen D."/>
            <person name="Wright S."/>
            <person name="Bruskiewich R."/>
            <person name="Bureau T."/>
            <person name="Miyao A."/>
            <person name="Hirochika H."/>
            <person name="Nishikawa T."/>
            <person name="Kadowaki K."/>
            <person name="Sugiura M."/>
            <person name="Burr B."/>
            <person name="Sasaki T."/>
        </authorList>
    </citation>
    <scope>NUCLEOTIDE SEQUENCE [LARGE SCALE GENOMIC DNA]</scope>
    <source>
        <strain evidence="3">cv. Nipponbare</strain>
    </source>
</reference>
<evidence type="ECO:0000313" key="3">
    <source>
        <dbReference type="Proteomes" id="UP000000763"/>
    </source>
</evidence>
<name>C7IZU6_ORYSJ</name>
<evidence type="ECO:0000313" key="2">
    <source>
        <dbReference type="EMBL" id="BAH92044.1"/>
    </source>
</evidence>
<feature type="compositionally biased region" description="Low complexity" evidence="1">
    <location>
        <begin position="28"/>
        <end position="56"/>
    </location>
</feature>
<dbReference type="KEGG" id="dosa:Os03g0218300"/>
<dbReference type="EMBL" id="AP008209">
    <property type="protein sequence ID" value="BAH92044.1"/>
    <property type="molecule type" value="Genomic_DNA"/>
</dbReference>
<proteinExistence type="predicted"/>
<dbReference type="Proteomes" id="UP000000763">
    <property type="component" value="Chromosome 3"/>
</dbReference>
<sequence length="203" mass="20935">MTWTTTGGGSTTEDPRRRRRLRGGGRGTTTAMGSTAGRGSAAAAAVAVVSTTTGTGSPHLREGTAGTGRCTGPRASQASGGSSPRGSARSATGLGGTVAAARRGGGRAAGGGIRKVWTGTGRRPGGPGRRRRRRHCGCPVSLAGGLMVRGWRSPGSRALASARWRKGRLRQIPRPRPALLRWITGSRSSFLGMPRRKDRSAVR</sequence>
<feature type="region of interest" description="Disordered" evidence="1">
    <location>
        <begin position="1"/>
        <end position="134"/>
    </location>
</feature>
<evidence type="ECO:0000256" key="1">
    <source>
        <dbReference type="SAM" id="MobiDB-lite"/>
    </source>
</evidence>
<feature type="compositionally biased region" description="Gly residues" evidence="1">
    <location>
        <begin position="1"/>
        <end position="10"/>
    </location>
</feature>
<feature type="compositionally biased region" description="Low complexity" evidence="1">
    <location>
        <begin position="72"/>
        <end position="102"/>
    </location>
</feature>
<accession>C7IZU6</accession>
<gene>
    <name evidence="2" type="ordered locus">Os03g0218300</name>
</gene>
<protein>
    <submittedName>
        <fullName evidence="2">Os03g0218300 protein</fullName>
    </submittedName>
</protein>
<dbReference type="AlphaFoldDB" id="C7IZU6"/>
<organism evidence="2 3">
    <name type="scientific">Oryza sativa subsp. japonica</name>
    <name type="common">Rice</name>
    <dbReference type="NCBI Taxonomy" id="39947"/>
    <lineage>
        <taxon>Eukaryota</taxon>
        <taxon>Viridiplantae</taxon>
        <taxon>Streptophyta</taxon>
        <taxon>Embryophyta</taxon>
        <taxon>Tracheophyta</taxon>
        <taxon>Spermatophyta</taxon>
        <taxon>Magnoliopsida</taxon>
        <taxon>Liliopsida</taxon>
        <taxon>Poales</taxon>
        <taxon>Poaceae</taxon>
        <taxon>BOP clade</taxon>
        <taxon>Oryzoideae</taxon>
        <taxon>Oryzeae</taxon>
        <taxon>Oryzinae</taxon>
        <taxon>Oryza</taxon>
        <taxon>Oryza sativa</taxon>
    </lineage>
</organism>